<evidence type="ECO:0000256" key="5">
    <source>
        <dbReference type="ARBA" id="ARBA00022989"/>
    </source>
</evidence>
<dbReference type="EnsemblMetazoa" id="XM_021056628.2">
    <property type="protein sequence ID" value="XP_020912287.1"/>
    <property type="gene ID" value="LOC110250031"/>
</dbReference>
<evidence type="ECO:0000256" key="2">
    <source>
        <dbReference type="ARBA" id="ARBA00022475"/>
    </source>
</evidence>
<protein>
    <recommendedName>
        <fullName evidence="13">G-protein coupled receptors family 3 profile domain-containing protein</fullName>
    </recommendedName>
</protein>
<dbReference type="InterPro" id="IPR017978">
    <property type="entry name" value="GPCR_3_C"/>
</dbReference>
<evidence type="ECO:0000256" key="7">
    <source>
        <dbReference type="ARBA" id="ARBA00023136"/>
    </source>
</evidence>
<evidence type="ECO:0000256" key="8">
    <source>
        <dbReference type="ARBA" id="ARBA00023170"/>
    </source>
</evidence>
<dbReference type="Gene3D" id="3.40.50.2300">
    <property type="match status" value="2"/>
</dbReference>
<dbReference type="InterPro" id="IPR050726">
    <property type="entry name" value="mGluR"/>
</dbReference>
<feature type="transmembrane region" description="Helical" evidence="11">
    <location>
        <begin position="713"/>
        <end position="734"/>
    </location>
</feature>
<evidence type="ECO:0000256" key="3">
    <source>
        <dbReference type="ARBA" id="ARBA00022692"/>
    </source>
</evidence>
<keyword evidence="10" id="KW-0807">Transducer</keyword>
<feature type="transmembrane region" description="Helical" evidence="11">
    <location>
        <begin position="772"/>
        <end position="796"/>
    </location>
</feature>
<accession>A0A913XYL3</accession>
<dbReference type="OrthoDB" id="5984008at2759"/>
<evidence type="ECO:0000313" key="15">
    <source>
        <dbReference type="Proteomes" id="UP000887567"/>
    </source>
</evidence>
<feature type="transmembrane region" description="Helical" evidence="11">
    <location>
        <begin position="552"/>
        <end position="575"/>
    </location>
</feature>
<dbReference type="InterPro" id="IPR038550">
    <property type="entry name" value="GPCR_3_9-Cys_sf"/>
</dbReference>
<dbReference type="PROSITE" id="PS00981">
    <property type="entry name" value="G_PROTEIN_RECEP_F3_3"/>
    <property type="match status" value="1"/>
</dbReference>
<evidence type="ECO:0000256" key="10">
    <source>
        <dbReference type="ARBA" id="ARBA00023224"/>
    </source>
</evidence>
<dbReference type="Pfam" id="PF00003">
    <property type="entry name" value="7tm_3"/>
    <property type="match status" value="1"/>
</dbReference>
<feature type="transmembrane region" description="Helical" evidence="11">
    <location>
        <begin position="664"/>
        <end position="684"/>
    </location>
</feature>
<feature type="transmembrane region" description="Helical" evidence="11">
    <location>
        <begin position="587"/>
        <end position="608"/>
    </location>
</feature>
<dbReference type="Gene3D" id="2.10.50.30">
    <property type="entry name" value="GPCR, family 3, nine cysteines domain"/>
    <property type="match status" value="1"/>
</dbReference>
<feature type="transmembrane region" description="Helical" evidence="11">
    <location>
        <begin position="746"/>
        <end position="766"/>
    </location>
</feature>
<evidence type="ECO:0000259" key="13">
    <source>
        <dbReference type="PROSITE" id="PS50259"/>
    </source>
</evidence>
<name>A0A913XYL3_EXADI</name>
<dbReference type="GO" id="GO:0005886">
    <property type="term" value="C:plasma membrane"/>
    <property type="evidence" value="ECO:0007669"/>
    <property type="project" value="UniProtKB-SubCell"/>
</dbReference>
<dbReference type="PRINTS" id="PR00248">
    <property type="entry name" value="GPCRMGR"/>
</dbReference>
<keyword evidence="6" id="KW-0297">G-protein coupled receptor</keyword>
<dbReference type="OMA" id="VERTWIM"/>
<evidence type="ECO:0000256" key="6">
    <source>
        <dbReference type="ARBA" id="ARBA00023040"/>
    </source>
</evidence>
<keyword evidence="9" id="KW-0325">Glycoprotein</keyword>
<dbReference type="Pfam" id="PF01094">
    <property type="entry name" value="ANF_receptor"/>
    <property type="match status" value="1"/>
</dbReference>
<evidence type="ECO:0000313" key="14">
    <source>
        <dbReference type="EnsemblMetazoa" id="XP_020912287.1"/>
    </source>
</evidence>
<reference evidence="14" key="1">
    <citation type="submission" date="2022-11" db="UniProtKB">
        <authorList>
            <consortium name="EnsemblMetazoa"/>
        </authorList>
    </citation>
    <scope>IDENTIFICATION</scope>
</reference>
<dbReference type="FunFam" id="2.10.50.30:FF:000004">
    <property type="entry name" value="Taste receptor type 1 member 3-like protein"/>
    <property type="match status" value="1"/>
</dbReference>
<dbReference type="GeneID" id="110250031"/>
<evidence type="ECO:0000256" key="4">
    <source>
        <dbReference type="ARBA" id="ARBA00022729"/>
    </source>
</evidence>
<dbReference type="AlphaFoldDB" id="A0A913XYL3"/>
<dbReference type="SUPFAM" id="SSF53822">
    <property type="entry name" value="Periplasmic binding protein-like I"/>
    <property type="match status" value="1"/>
</dbReference>
<keyword evidence="4 12" id="KW-0732">Signal</keyword>
<evidence type="ECO:0000256" key="9">
    <source>
        <dbReference type="ARBA" id="ARBA00023180"/>
    </source>
</evidence>
<dbReference type="CDD" id="cd13953">
    <property type="entry name" value="7tm_classC_mGluR-like"/>
    <property type="match status" value="1"/>
</dbReference>
<dbReference type="InterPro" id="IPR017979">
    <property type="entry name" value="GPCR_3_CS"/>
</dbReference>
<feature type="signal peptide" evidence="12">
    <location>
        <begin position="1"/>
        <end position="15"/>
    </location>
</feature>
<dbReference type="PROSITE" id="PS50259">
    <property type="entry name" value="G_PROTEIN_RECEP_F3_4"/>
    <property type="match status" value="1"/>
</dbReference>
<keyword evidence="15" id="KW-1185">Reference proteome</keyword>
<sequence>MFCLIFIAVLKICSSHEERILGDVNIGALMSLHQRKGVDQCGQFDVPALGLAEAMKFAVQRINEDDSILPGLKLGYVIMDCCQSPVLGVKNVYKLALHNRQASLSNRSHPVVAVIGGLVSETALSVSTILQAVGLPIIGSLATSEQLSSKFHRTFLRTIPADGNQAKAISDIIEHFGWRYVAAIAEDDSYGRSGVLALQRESRKRQSFVVGISEFVLQSQYDRIPSIVYKLKERATVRVIILWMLHATGKAVLQEALRQNVVERTWIMSESISMQSAEHLGANIISRGNYIGVLPRRRVYEPFRKHILRFTPKTSIGNPWWEELWKEEFGCQPKDCARDVRVKGDFLMKLCNDYIPFVVDAVYALAHALDAIEKCKYPQGLLKGGRCPSGPISRVNSDDLYVYLRKTRFKGLTGMIEFDENGDPTDALFDIVYFNVNETHGNFTKVPLKTNIGSWGKKANRSLTLNSDLITWNGRKDPGPSECREECRPGKRKAITTAFCWECIGCAEGWITKESGQMNCSKCPWTQYSNSERTACVDLPLINVKWRDVSSMLLIIFSLLGVFLCLVVLVVLIKYKSTPLVKASSPEMCFLLLLATASCFMLSFLYIAEPTDVICATLQPLRYIIFTVSCSILGLKTVRIVHAFQMNTEKNFIKKLVKTASRQLFSLGVLFAIDIVLAFCWVAIDPPNLHISVTQDGYIFLSCEDFKRKSGKVMMMCMLCYMIVIALWSTFYSFRARNLPGNFNEAKYIAFSMYIILLSWIAYFPVGYALQGWYVAVVSCATSLVSGYGVLGCIFFPKLYVIFMHPGKNTRDSVRAELHVFSRVGTFIKSVSEKDLS</sequence>
<evidence type="ECO:0000256" key="11">
    <source>
        <dbReference type="SAM" id="Phobius"/>
    </source>
</evidence>
<organism evidence="14 15">
    <name type="scientific">Exaiptasia diaphana</name>
    <name type="common">Tropical sea anemone</name>
    <name type="synonym">Aiptasia pulchella</name>
    <dbReference type="NCBI Taxonomy" id="2652724"/>
    <lineage>
        <taxon>Eukaryota</taxon>
        <taxon>Metazoa</taxon>
        <taxon>Cnidaria</taxon>
        <taxon>Anthozoa</taxon>
        <taxon>Hexacorallia</taxon>
        <taxon>Actiniaria</taxon>
        <taxon>Aiptasiidae</taxon>
        <taxon>Exaiptasia</taxon>
    </lineage>
</organism>
<dbReference type="InterPro" id="IPR028082">
    <property type="entry name" value="Peripla_BP_I"/>
</dbReference>
<keyword evidence="5 11" id="KW-1133">Transmembrane helix</keyword>
<proteinExistence type="predicted"/>
<dbReference type="Proteomes" id="UP000887567">
    <property type="component" value="Unplaced"/>
</dbReference>
<evidence type="ECO:0000256" key="1">
    <source>
        <dbReference type="ARBA" id="ARBA00004651"/>
    </source>
</evidence>
<keyword evidence="8" id="KW-0675">Receptor</keyword>
<dbReference type="InterPro" id="IPR000337">
    <property type="entry name" value="GPCR_3"/>
</dbReference>
<feature type="domain" description="G-protein coupled receptors family 3 profile" evidence="13">
    <location>
        <begin position="550"/>
        <end position="818"/>
    </location>
</feature>
<dbReference type="PANTHER" id="PTHR24060">
    <property type="entry name" value="METABOTROPIC GLUTAMATE RECEPTOR"/>
    <property type="match status" value="1"/>
</dbReference>
<dbReference type="RefSeq" id="XP_020912287.1">
    <property type="nucleotide sequence ID" value="XM_021056628.2"/>
</dbReference>
<feature type="transmembrane region" description="Helical" evidence="11">
    <location>
        <begin position="620"/>
        <end position="644"/>
    </location>
</feature>
<keyword evidence="3 11" id="KW-0812">Transmembrane</keyword>
<keyword evidence="7 11" id="KW-0472">Membrane</keyword>
<evidence type="ECO:0000256" key="12">
    <source>
        <dbReference type="SAM" id="SignalP"/>
    </source>
</evidence>
<keyword evidence="2" id="KW-1003">Cell membrane</keyword>
<feature type="chain" id="PRO_5038092704" description="G-protein coupled receptors family 3 profile domain-containing protein" evidence="12">
    <location>
        <begin position="16"/>
        <end position="837"/>
    </location>
</feature>
<dbReference type="GO" id="GO:0004930">
    <property type="term" value="F:G protein-coupled receptor activity"/>
    <property type="evidence" value="ECO:0007669"/>
    <property type="project" value="UniProtKB-KW"/>
</dbReference>
<dbReference type="InterPro" id="IPR001828">
    <property type="entry name" value="ANF_lig-bd_rcpt"/>
</dbReference>
<dbReference type="KEGG" id="epa:110250031"/>
<comment type="subcellular location">
    <subcellularLocation>
        <location evidence="1">Cell membrane</location>
        <topology evidence="1">Multi-pass membrane protein</topology>
    </subcellularLocation>
</comment>